<dbReference type="InterPro" id="IPR000447">
    <property type="entry name" value="G3P_DH_FAD-dep"/>
</dbReference>
<evidence type="ECO:0000256" key="2">
    <source>
        <dbReference type="ARBA" id="ARBA00007330"/>
    </source>
</evidence>
<comment type="cofactor">
    <cofactor evidence="1">
        <name>FAD</name>
        <dbReference type="ChEBI" id="CHEBI:57692"/>
    </cofactor>
</comment>
<dbReference type="Pfam" id="PF16901">
    <property type="entry name" value="DAO_C"/>
    <property type="match status" value="1"/>
</dbReference>
<comment type="caution">
    <text evidence="9">The sequence shown here is derived from an EMBL/GenBank/DDBJ whole genome shotgun (WGS) entry which is preliminary data.</text>
</comment>
<protein>
    <submittedName>
        <fullName evidence="9">Probable FAD-dependent glycerol-3-phosphate dehydrogenase</fullName>
    </submittedName>
</protein>
<evidence type="ECO:0000313" key="9">
    <source>
        <dbReference type="EMBL" id="EAS46198.1"/>
    </source>
</evidence>
<proteinExistence type="inferred from homology"/>
<evidence type="ECO:0000256" key="4">
    <source>
        <dbReference type="ARBA" id="ARBA00022798"/>
    </source>
</evidence>
<dbReference type="GO" id="GO:0006071">
    <property type="term" value="P:glycerol metabolic process"/>
    <property type="evidence" value="ECO:0007669"/>
    <property type="project" value="UniProtKB-KW"/>
</dbReference>
<dbReference type="InterPro" id="IPR031656">
    <property type="entry name" value="DAO_C"/>
</dbReference>
<keyword evidence="5" id="KW-0274">FAD</keyword>
<dbReference type="PANTHER" id="PTHR11985">
    <property type="entry name" value="GLYCEROL-3-PHOSPHATE DEHYDROGENASE"/>
    <property type="match status" value="1"/>
</dbReference>
<evidence type="ECO:0000256" key="3">
    <source>
        <dbReference type="ARBA" id="ARBA00022630"/>
    </source>
</evidence>
<dbReference type="eggNOG" id="COG0578">
    <property type="taxonomic scope" value="Bacteria"/>
</dbReference>
<dbReference type="Gene3D" id="3.50.50.60">
    <property type="entry name" value="FAD/NAD(P)-binding domain"/>
    <property type="match status" value="1"/>
</dbReference>
<dbReference type="Gene3D" id="3.30.9.10">
    <property type="entry name" value="D-Amino Acid Oxidase, subunit A, domain 2"/>
    <property type="match status" value="1"/>
</dbReference>
<evidence type="ECO:0000256" key="1">
    <source>
        <dbReference type="ARBA" id="ARBA00001974"/>
    </source>
</evidence>
<dbReference type="Proteomes" id="UP000005555">
    <property type="component" value="Unassembled WGS sequence"/>
</dbReference>
<dbReference type="PRINTS" id="PR01001">
    <property type="entry name" value="FADG3PDH"/>
</dbReference>
<dbReference type="HOGENOM" id="CLU_015740_5_1_6"/>
<keyword evidence="4" id="KW-0319">Glycerol metabolism</keyword>
<evidence type="ECO:0000256" key="6">
    <source>
        <dbReference type="ARBA" id="ARBA00023002"/>
    </source>
</evidence>
<dbReference type="PANTHER" id="PTHR11985:SF35">
    <property type="entry name" value="ANAEROBIC GLYCEROL-3-PHOSPHATE DEHYDROGENASE SUBUNIT A"/>
    <property type="match status" value="1"/>
</dbReference>
<dbReference type="GO" id="GO:0004368">
    <property type="term" value="F:glycerol-3-phosphate dehydrogenase (quinone) activity"/>
    <property type="evidence" value="ECO:0007669"/>
    <property type="project" value="InterPro"/>
</dbReference>
<gene>
    <name evidence="9" type="ORF">GB2207_05539</name>
</gene>
<evidence type="ECO:0000313" key="10">
    <source>
        <dbReference type="Proteomes" id="UP000005555"/>
    </source>
</evidence>
<keyword evidence="3" id="KW-0285">Flavoprotein</keyword>
<dbReference type="InterPro" id="IPR036188">
    <property type="entry name" value="FAD/NAD-bd_sf"/>
</dbReference>
<feature type="domain" description="FAD dependent oxidoreductase" evidence="7">
    <location>
        <begin position="28"/>
        <end position="379"/>
    </location>
</feature>
<reference evidence="9 10" key="1">
    <citation type="submission" date="2006-03" db="EMBL/GenBank/DDBJ databases">
        <authorList>
            <person name="Giovannoni S.J."/>
            <person name="Cho J.-C."/>
            <person name="Ferriera S."/>
            <person name="Johnson J."/>
            <person name="Kravitz S."/>
            <person name="Halpern A."/>
            <person name="Remington K."/>
            <person name="Beeson K."/>
            <person name="Tran B."/>
            <person name="Rogers Y.-H."/>
            <person name="Friedman R."/>
            <person name="Venter J.C."/>
        </authorList>
    </citation>
    <scope>NUCLEOTIDE SEQUENCE [LARGE SCALE GENOMIC DNA]</scope>
    <source>
        <strain evidence="9 10">HTCC2207</strain>
    </source>
</reference>
<feature type="domain" description="Alpha-glycerophosphate oxidase C-terminal" evidence="8">
    <location>
        <begin position="422"/>
        <end position="511"/>
    </location>
</feature>
<evidence type="ECO:0000259" key="8">
    <source>
        <dbReference type="Pfam" id="PF16901"/>
    </source>
</evidence>
<dbReference type="Gene3D" id="1.10.8.870">
    <property type="entry name" value="Alpha-glycerophosphate oxidase, cap domain"/>
    <property type="match status" value="1"/>
</dbReference>
<dbReference type="EMBL" id="AAPI01000008">
    <property type="protein sequence ID" value="EAS46198.1"/>
    <property type="molecule type" value="Genomic_DNA"/>
</dbReference>
<comment type="similarity">
    <text evidence="2">Belongs to the FAD-dependent glycerol-3-phosphate dehydrogenase family.</text>
</comment>
<name>Q1YQ11_9GAMM</name>
<keyword evidence="10" id="KW-1185">Reference proteome</keyword>
<dbReference type="GO" id="GO:0046168">
    <property type="term" value="P:glycerol-3-phosphate catabolic process"/>
    <property type="evidence" value="ECO:0007669"/>
    <property type="project" value="TreeGrafter"/>
</dbReference>
<dbReference type="Pfam" id="PF01266">
    <property type="entry name" value="DAO"/>
    <property type="match status" value="1"/>
</dbReference>
<organism evidence="9 10">
    <name type="scientific">gamma proteobacterium HTCC2207</name>
    <dbReference type="NCBI Taxonomy" id="314287"/>
    <lineage>
        <taxon>Bacteria</taxon>
        <taxon>Pseudomonadati</taxon>
        <taxon>Pseudomonadota</taxon>
        <taxon>Gammaproteobacteria</taxon>
        <taxon>Cellvibrionales</taxon>
        <taxon>Porticoccaceae</taxon>
        <taxon>SAR92 clade</taxon>
    </lineage>
</organism>
<dbReference type="STRING" id="314287.GB2207_05539"/>
<accession>Q1YQ11</accession>
<dbReference type="SUPFAM" id="SSF51905">
    <property type="entry name" value="FAD/NAD(P)-binding domain"/>
    <property type="match status" value="1"/>
</dbReference>
<dbReference type="AlphaFoldDB" id="Q1YQ11"/>
<sequence length="535" mass="59175">MSSEVTSHFTQQTKLLAEMRSGGSLDWDIIIIGGGITGAGVLREAVRRGYRALLLEQGDFSSGTSSRSSKMVHGGLRYLAAGDLKLTKESLTERERLLAEAPGLVDRISFYFTLSKGLFPGRWAMAVILTIYDFIAGIRDHRYYNNRRLGQRFPGLQQGHLNGATAYSDAMVDDSRLVLRVLQESISAGGTAINYSKVSELLLEEGQVQGVVLNDPEGSDGIRLRAAAVINATGAWADRLRNQVNPEKRIRPLRGSHLIIPRNLMPVTDVLTSLHPDDKRGVYVYPWEGTTVIGTTDLDHDEDLDIEASINNAEVDYLLQAFNVQFPGHTISRVDIISSWAGVRPVIGSESSKDPSKERRDHAVWSDNGLITVSGGKLTTFRLIALDALNAALPQLPNAKPFSDERVFIAPDLTAKELIAEDPAWAQRLLGRYGIQAKAMLDSAPASEHQRIPGTDFCLAECRWAARNEAVLHLDDLLLRRTRLGMVMVHGGSELFPALEAICAAELGWSGDHWRHEAKRYLDIWQRFYSLPKSN</sequence>
<keyword evidence="6" id="KW-0560">Oxidoreductase</keyword>
<evidence type="ECO:0000256" key="5">
    <source>
        <dbReference type="ARBA" id="ARBA00022827"/>
    </source>
</evidence>
<dbReference type="InterPro" id="IPR038299">
    <property type="entry name" value="DAO_C_sf"/>
</dbReference>
<evidence type="ECO:0000259" key="7">
    <source>
        <dbReference type="Pfam" id="PF01266"/>
    </source>
</evidence>
<dbReference type="OrthoDB" id="9766796at2"/>
<dbReference type="InterPro" id="IPR006076">
    <property type="entry name" value="FAD-dep_OxRdtase"/>
</dbReference>